<dbReference type="AlphaFoldDB" id="X1U8B8"/>
<feature type="non-terminal residue" evidence="1">
    <location>
        <position position="221"/>
    </location>
</feature>
<reference evidence="1" key="1">
    <citation type="journal article" date="2014" name="Front. Microbiol.">
        <title>High frequency of phylogenetically diverse reductive dehalogenase-homologous genes in deep subseafloor sedimentary metagenomes.</title>
        <authorList>
            <person name="Kawai M."/>
            <person name="Futagami T."/>
            <person name="Toyoda A."/>
            <person name="Takaki Y."/>
            <person name="Nishi S."/>
            <person name="Hori S."/>
            <person name="Arai W."/>
            <person name="Tsubouchi T."/>
            <person name="Morono Y."/>
            <person name="Uchiyama I."/>
            <person name="Ito T."/>
            <person name="Fujiyama A."/>
            <person name="Inagaki F."/>
            <person name="Takami H."/>
        </authorList>
    </citation>
    <scope>NUCLEOTIDE SEQUENCE</scope>
    <source>
        <strain evidence="1">Expedition CK06-06</strain>
    </source>
</reference>
<organism evidence="1">
    <name type="scientific">marine sediment metagenome</name>
    <dbReference type="NCBI Taxonomy" id="412755"/>
    <lineage>
        <taxon>unclassified sequences</taxon>
        <taxon>metagenomes</taxon>
        <taxon>ecological metagenomes</taxon>
    </lineage>
</organism>
<comment type="caution">
    <text evidence="1">The sequence shown here is derived from an EMBL/GenBank/DDBJ whole genome shotgun (WGS) entry which is preliminary data.</text>
</comment>
<name>X1U8B8_9ZZZZ</name>
<protein>
    <submittedName>
        <fullName evidence="1">Uncharacterized protein</fullName>
    </submittedName>
</protein>
<gene>
    <name evidence="1" type="ORF">S12H4_31205</name>
</gene>
<evidence type="ECO:0000313" key="1">
    <source>
        <dbReference type="EMBL" id="GAI96090.1"/>
    </source>
</evidence>
<accession>X1U8B8</accession>
<dbReference type="EMBL" id="BARW01018195">
    <property type="protein sequence ID" value="GAI96090.1"/>
    <property type="molecule type" value="Genomic_DNA"/>
</dbReference>
<proteinExistence type="predicted"/>
<sequence>MNQNLLIISNRFNTEDLEETSVYIKILKWVEDESWSFSGFHELIIDFSFDDEQLENIQYIYCELEKWLKDSINKGLIVIVICGYEKDSKFSMRIPDEDDKYEKYSYDFLKDLDMEISTRLEFAKCEVTKKEVKKPFEEYFSLIDEISYFTFRHRPTPTHSKSNINIEPISIMEGHSKDTCIGVIIQIGEGFLILLPGYEKSKKKEVLSSLIRISKYFYIKQ</sequence>